<accession>A0ABV0P625</accession>
<evidence type="ECO:0000313" key="2">
    <source>
        <dbReference type="EMBL" id="MEQ2178894.1"/>
    </source>
</evidence>
<name>A0ABV0P625_9TELE</name>
<dbReference type="Proteomes" id="UP001476798">
    <property type="component" value="Unassembled WGS sequence"/>
</dbReference>
<sequence>MQRTLIRSFLEDFTDCIPSWQRSGSKALQAQRTLLTFQENSPGAITTQEQVRQDYLDRITYLTRSRSSCHSGGLCQIIASRSSPTETHFDPSWNNNATPINK</sequence>
<evidence type="ECO:0000256" key="1">
    <source>
        <dbReference type="SAM" id="MobiDB-lite"/>
    </source>
</evidence>
<feature type="region of interest" description="Disordered" evidence="1">
    <location>
        <begin position="82"/>
        <end position="102"/>
    </location>
</feature>
<comment type="caution">
    <text evidence="2">The sequence shown here is derived from an EMBL/GenBank/DDBJ whole genome shotgun (WGS) entry which is preliminary data.</text>
</comment>
<protein>
    <submittedName>
        <fullName evidence="2">Uncharacterized protein</fullName>
    </submittedName>
</protein>
<evidence type="ECO:0000313" key="3">
    <source>
        <dbReference type="Proteomes" id="UP001476798"/>
    </source>
</evidence>
<proteinExistence type="predicted"/>
<dbReference type="EMBL" id="JAHRIO010061612">
    <property type="protein sequence ID" value="MEQ2178894.1"/>
    <property type="molecule type" value="Genomic_DNA"/>
</dbReference>
<reference evidence="2 3" key="1">
    <citation type="submission" date="2021-06" db="EMBL/GenBank/DDBJ databases">
        <authorList>
            <person name="Palmer J.M."/>
        </authorList>
    </citation>
    <scope>NUCLEOTIDE SEQUENCE [LARGE SCALE GENOMIC DNA]</scope>
    <source>
        <strain evidence="2 3">GA_2019</strain>
        <tissue evidence="2">Muscle</tissue>
    </source>
</reference>
<organism evidence="2 3">
    <name type="scientific">Goodea atripinnis</name>
    <dbReference type="NCBI Taxonomy" id="208336"/>
    <lineage>
        <taxon>Eukaryota</taxon>
        <taxon>Metazoa</taxon>
        <taxon>Chordata</taxon>
        <taxon>Craniata</taxon>
        <taxon>Vertebrata</taxon>
        <taxon>Euteleostomi</taxon>
        <taxon>Actinopterygii</taxon>
        <taxon>Neopterygii</taxon>
        <taxon>Teleostei</taxon>
        <taxon>Neoteleostei</taxon>
        <taxon>Acanthomorphata</taxon>
        <taxon>Ovalentaria</taxon>
        <taxon>Atherinomorphae</taxon>
        <taxon>Cyprinodontiformes</taxon>
        <taxon>Goodeidae</taxon>
        <taxon>Goodea</taxon>
    </lineage>
</organism>
<gene>
    <name evidence="2" type="ORF">GOODEAATRI_018933</name>
</gene>
<keyword evidence="3" id="KW-1185">Reference proteome</keyword>